<comment type="caution">
    <text evidence="2">The sequence shown here is derived from an EMBL/GenBank/DDBJ whole genome shotgun (WGS) entry which is preliminary data.</text>
</comment>
<sequence>MRAAALRAPVRAARDEIARLVRSSSDLASVVRQAEPEDKAETTAGSASPSPTSQESKECWLR</sequence>
<keyword evidence="3" id="KW-1185">Reference proteome</keyword>
<name>A0ABP6SJA6_9ACTN</name>
<dbReference type="EMBL" id="BAAAYL010000001">
    <property type="protein sequence ID" value="GAA3377769.1"/>
    <property type="molecule type" value="Genomic_DNA"/>
</dbReference>
<evidence type="ECO:0000256" key="1">
    <source>
        <dbReference type="SAM" id="MobiDB-lite"/>
    </source>
</evidence>
<proteinExistence type="predicted"/>
<evidence type="ECO:0000313" key="3">
    <source>
        <dbReference type="Proteomes" id="UP001499990"/>
    </source>
</evidence>
<gene>
    <name evidence="2" type="ORF">GCM10020367_54750</name>
</gene>
<accession>A0ABP6SJA6</accession>
<organism evidence="2 3">
    <name type="scientific">Streptomyces sannanensis</name>
    <dbReference type="NCBI Taxonomy" id="285536"/>
    <lineage>
        <taxon>Bacteria</taxon>
        <taxon>Bacillati</taxon>
        <taxon>Actinomycetota</taxon>
        <taxon>Actinomycetes</taxon>
        <taxon>Kitasatosporales</taxon>
        <taxon>Streptomycetaceae</taxon>
        <taxon>Streptomyces</taxon>
    </lineage>
</organism>
<feature type="region of interest" description="Disordered" evidence="1">
    <location>
        <begin position="25"/>
        <end position="62"/>
    </location>
</feature>
<feature type="compositionally biased region" description="Low complexity" evidence="1">
    <location>
        <begin position="42"/>
        <end position="53"/>
    </location>
</feature>
<evidence type="ECO:0000313" key="2">
    <source>
        <dbReference type="EMBL" id="GAA3377769.1"/>
    </source>
</evidence>
<protein>
    <submittedName>
        <fullName evidence="2">Uncharacterized protein</fullName>
    </submittedName>
</protein>
<dbReference type="Proteomes" id="UP001499990">
    <property type="component" value="Unassembled WGS sequence"/>
</dbReference>
<reference evidence="3" key="1">
    <citation type="journal article" date="2019" name="Int. J. Syst. Evol. Microbiol.">
        <title>The Global Catalogue of Microorganisms (GCM) 10K type strain sequencing project: providing services to taxonomists for standard genome sequencing and annotation.</title>
        <authorList>
            <consortium name="The Broad Institute Genomics Platform"/>
            <consortium name="The Broad Institute Genome Sequencing Center for Infectious Disease"/>
            <person name="Wu L."/>
            <person name="Ma J."/>
        </authorList>
    </citation>
    <scope>NUCLEOTIDE SEQUENCE [LARGE SCALE GENOMIC DNA]</scope>
    <source>
        <strain evidence="3">JCM 9651</strain>
    </source>
</reference>